<organism evidence="3 4">
    <name type="scientific">Thauera sinica</name>
    <dbReference type="NCBI Taxonomy" id="2665146"/>
    <lineage>
        <taxon>Bacteria</taxon>
        <taxon>Pseudomonadati</taxon>
        <taxon>Pseudomonadota</taxon>
        <taxon>Betaproteobacteria</taxon>
        <taxon>Rhodocyclales</taxon>
        <taxon>Zoogloeaceae</taxon>
        <taxon>Thauera</taxon>
    </lineage>
</organism>
<evidence type="ECO:0000313" key="3">
    <source>
        <dbReference type="EMBL" id="MFC5768936.1"/>
    </source>
</evidence>
<dbReference type="PANTHER" id="PTHR30163:SF9">
    <property type="entry name" value="MEMBRANE-BOUND LYTIC MUREIN TRANSGLYCOSYLASE B"/>
    <property type="match status" value="1"/>
</dbReference>
<dbReference type="Pfam" id="PF13406">
    <property type="entry name" value="SLT_2"/>
    <property type="match status" value="1"/>
</dbReference>
<dbReference type="CDD" id="cd13399">
    <property type="entry name" value="Slt35-like"/>
    <property type="match status" value="1"/>
</dbReference>
<proteinExistence type="predicted"/>
<keyword evidence="1" id="KW-0732">Signal</keyword>
<dbReference type="PANTHER" id="PTHR30163">
    <property type="entry name" value="MEMBRANE-BOUND LYTIC MUREIN TRANSGLYCOSYLASE B"/>
    <property type="match status" value="1"/>
</dbReference>
<accession>A0ABW1AP43</accession>
<dbReference type="Gene3D" id="1.10.530.10">
    <property type="match status" value="1"/>
</dbReference>
<dbReference type="NCBIfam" id="TIGR02282">
    <property type="entry name" value="MltB"/>
    <property type="match status" value="1"/>
</dbReference>
<dbReference type="InterPro" id="IPR031304">
    <property type="entry name" value="SLT_2"/>
</dbReference>
<gene>
    <name evidence="3" type="primary">mltB</name>
    <name evidence="3" type="ORF">ACFPTN_06085</name>
</gene>
<dbReference type="SUPFAM" id="SSF53955">
    <property type="entry name" value="Lysozyme-like"/>
    <property type="match status" value="1"/>
</dbReference>
<feature type="chain" id="PRO_5046007020" evidence="1">
    <location>
        <begin position="25"/>
        <end position="342"/>
    </location>
</feature>
<dbReference type="InterPro" id="IPR023346">
    <property type="entry name" value="Lysozyme-like_dom_sf"/>
</dbReference>
<evidence type="ECO:0000313" key="4">
    <source>
        <dbReference type="Proteomes" id="UP001595974"/>
    </source>
</evidence>
<dbReference type="Gene3D" id="1.10.8.350">
    <property type="entry name" value="Bacterial muramidase"/>
    <property type="match status" value="1"/>
</dbReference>
<keyword evidence="4" id="KW-1185">Reference proteome</keyword>
<name>A0ABW1AP43_9RHOO</name>
<dbReference type="EMBL" id="JBHSOG010000023">
    <property type="protein sequence ID" value="MFC5768936.1"/>
    <property type="molecule type" value="Genomic_DNA"/>
</dbReference>
<dbReference type="Proteomes" id="UP001595974">
    <property type="component" value="Unassembled WGS sequence"/>
</dbReference>
<protein>
    <submittedName>
        <fullName evidence="3">Lytic murein transglycosylase B</fullName>
    </submittedName>
</protein>
<evidence type="ECO:0000259" key="2">
    <source>
        <dbReference type="Pfam" id="PF13406"/>
    </source>
</evidence>
<dbReference type="InterPro" id="IPR043426">
    <property type="entry name" value="MltB-like"/>
</dbReference>
<reference evidence="4" key="1">
    <citation type="journal article" date="2019" name="Int. J. Syst. Evol. Microbiol.">
        <title>The Global Catalogue of Microorganisms (GCM) 10K type strain sequencing project: providing services to taxonomists for standard genome sequencing and annotation.</title>
        <authorList>
            <consortium name="The Broad Institute Genomics Platform"/>
            <consortium name="The Broad Institute Genome Sequencing Center for Infectious Disease"/>
            <person name="Wu L."/>
            <person name="Ma J."/>
        </authorList>
    </citation>
    <scope>NUCLEOTIDE SEQUENCE [LARGE SCALE GENOMIC DNA]</scope>
    <source>
        <strain evidence="4">SHR3</strain>
    </source>
</reference>
<sequence length="342" mass="37168">MNLTLRATLAAAAIAVALPGAARASFLERGDAQAFVRDMVEQHGFDADAVTATLALARHEAQVIRLISPPTRAGVRSWQKYRARFLDRLRIDGGLAFWAENEADLQRASERYGVPIEIIVAIIGVETVYGRNTGNFETLSALATLAFDYPPRAPLFRRELESLLLLAREQGREPQSYYGSYAGALGYPQFLPSSVRSFGVDFDGDGHIDFDAGPADAIGSVANYLHGHGWRTGEPIAERARFRNVVDPTPLVAAGIEPTLEPATLAEAGVTTLGGTPPAATATLVDLETPGTTTEYWLGYRNFYVITRYNRSSFYAMSVFELAEALRARRATQLAQRAGAAQ</sequence>
<evidence type="ECO:0000256" key="1">
    <source>
        <dbReference type="SAM" id="SignalP"/>
    </source>
</evidence>
<feature type="domain" description="Transglycosylase SLT" evidence="2">
    <location>
        <begin position="32"/>
        <end position="324"/>
    </location>
</feature>
<dbReference type="RefSeq" id="WP_096446090.1">
    <property type="nucleotide sequence ID" value="NZ_JBHSOG010000023.1"/>
</dbReference>
<dbReference type="InterPro" id="IPR011757">
    <property type="entry name" value="Lytic_transglycosylase_MltB"/>
</dbReference>
<comment type="caution">
    <text evidence="3">The sequence shown here is derived from an EMBL/GenBank/DDBJ whole genome shotgun (WGS) entry which is preliminary data.</text>
</comment>
<feature type="signal peptide" evidence="1">
    <location>
        <begin position="1"/>
        <end position="24"/>
    </location>
</feature>